<dbReference type="GO" id="GO:1902201">
    <property type="term" value="P:negative regulation of bacterial-type flagellum-dependent cell motility"/>
    <property type="evidence" value="ECO:0007669"/>
    <property type="project" value="TreeGrafter"/>
</dbReference>
<feature type="transmembrane region" description="Helical" evidence="2">
    <location>
        <begin position="6"/>
        <end position="25"/>
    </location>
</feature>
<dbReference type="GO" id="GO:0043709">
    <property type="term" value="P:cell adhesion involved in single-species biofilm formation"/>
    <property type="evidence" value="ECO:0007669"/>
    <property type="project" value="TreeGrafter"/>
</dbReference>
<dbReference type="EC" id="2.7.7.65" evidence="1"/>
<dbReference type="PROSITE" id="PS50887">
    <property type="entry name" value="GGDEF"/>
    <property type="match status" value="1"/>
</dbReference>
<keyword evidence="4" id="KW-0808">Transferase</keyword>
<dbReference type="FunFam" id="3.30.70.270:FF:000001">
    <property type="entry name" value="Diguanylate cyclase domain protein"/>
    <property type="match status" value="1"/>
</dbReference>
<dbReference type="PANTHER" id="PTHR45138">
    <property type="entry name" value="REGULATORY COMPONENTS OF SENSORY TRANSDUCTION SYSTEM"/>
    <property type="match status" value="1"/>
</dbReference>
<feature type="transmembrane region" description="Helical" evidence="2">
    <location>
        <begin position="143"/>
        <end position="167"/>
    </location>
</feature>
<dbReference type="Proteomes" id="UP000187891">
    <property type="component" value="Unassembled WGS sequence"/>
</dbReference>
<dbReference type="EMBL" id="FMUE01000009">
    <property type="protein sequence ID" value="SCX31020.1"/>
    <property type="molecule type" value="Genomic_DNA"/>
</dbReference>
<dbReference type="SUPFAM" id="SSF55073">
    <property type="entry name" value="Nucleotide cyclase"/>
    <property type="match status" value="1"/>
</dbReference>
<feature type="transmembrane region" description="Helical" evidence="2">
    <location>
        <begin position="187"/>
        <end position="206"/>
    </location>
</feature>
<proteinExistence type="predicted"/>
<dbReference type="Pfam" id="PF00990">
    <property type="entry name" value="GGDEF"/>
    <property type="match status" value="1"/>
</dbReference>
<evidence type="ECO:0000313" key="4">
    <source>
        <dbReference type="EMBL" id="SCX31020.1"/>
    </source>
</evidence>
<dbReference type="AlphaFoldDB" id="A0A1R3U324"/>
<dbReference type="InterPro" id="IPR000160">
    <property type="entry name" value="GGDEF_dom"/>
</dbReference>
<evidence type="ECO:0000256" key="1">
    <source>
        <dbReference type="ARBA" id="ARBA00012528"/>
    </source>
</evidence>
<dbReference type="SMART" id="SM00267">
    <property type="entry name" value="GGDEF"/>
    <property type="match status" value="1"/>
</dbReference>
<sequence length="401" mass="43818">MPDFFTLYLVVLLLNLSHCLIWGLIAYRYRDMRAARYWLAGSGASAVGGIALSLQGENGLLLNTVAGNGFIILGFYLNWFGARRLHGEKVEWIHFSYLLGGSVLVMLATFHLWYGRNPVYTLAQSLPLTLTALYLMRPSRRDLGAVIASTAMVMGGLSHCIIAGGNMLIVTGLRPDLQIYQSASIDLLVFLFAAVVWNFGFLICTVDRLQTEIERLANEDELTGVGNRRMFMNRLNEICRKREGVNFSLLLFDLDRFKVINDKYGHAAGDAALKHATAVITKQLRPGDAFARLGGDEFSLLLSATTAAEATAIAERILSAVKGTTFSWGTLQLGLAVSIGIASSKGSLVTPETLLENADRALYEAKRRGRDGYSLFGSHLKPASNIVRLGDFVPSGSAART</sequence>
<feature type="transmembrane region" description="Helical" evidence="2">
    <location>
        <begin position="92"/>
        <end position="113"/>
    </location>
</feature>
<reference evidence="5" key="1">
    <citation type="submission" date="2016-10" db="EMBL/GenBank/DDBJ databases">
        <authorList>
            <person name="Wibberg D."/>
        </authorList>
    </citation>
    <scope>NUCLEOTIDE SEQUENCE [LARGE SCALE GENOMIC DNA]</scope>
</reference>
<dbReference type="GO" id="GO:0005886">
    <property type="term" value="C:plasma membrane"/>
    <property type="evidence" value="ECO:0007669"/>
    <property type="project" value="TreeGrafter"/>
</dbReference>
<dbReference type="InterPro" id="IPR050469">
    <property type="entry name" value="Diguanylate_Cyclase"/>
</dbReference>
<name>A0A1R3U324_9HYPH</name>
<feature type="transmembrane region" description="Helical" evidence="2">
    <location>
        <begin position="119"/>
        <end position="136"/>
    </location>
</feature>
<gene>
    <name evidence="4" type="primary">ycdT_3</name>
    <name evidence="4" type="ORF">DSM25559_3640</name>
</gene>
<dbReference type="InterPro" id="IPR043128">
    <property type="entry name" value="Rev_trsase/Diguanyl_cyclase"/>
</dbReference>
<feature type="domain" description="GGDEF" evidence="3">
    <location>
        <begin position="245"/>
        <end position="378"/>
    </location>
</feature>
<evidence type="ECO:0000259" key="3">
    <source>
        <dbReference type="PROSITE" id="PS50887"/>
    </source>
</evidence>
<accession>A0A1R3U324</accession>
<protein>
    <recommendedName>
        <fullName evidence="1">diguanylate cyclase</fullName>
        <ecNumber evidence="1">2.7.7.65</ecNumber>
    </recommendedName>
</protein>
<dbReference type="PANTHER" id="PTHR45138:SF24">
    <property type="entry name" value="DIGUANYLATE CYCLASE DGCC-RELATED"/>
    <property type="match status" value="1"/>
</dbReference>
<organism evidence="4 5">
    <name type="scientific">Agrobacterium rosae</name>
    <dbReference type="NCBI Taxonomy" id="1972867"/>
    <lineage>
        <taxon>Bacteria</taxon>
        <taxon>Pseudomonadati</taxon>
        <taxon>Pseudomonadota</taxon>
        <taxon>Alphaproteobacteria</taxon>
        <taxon>Hyphomicrobiales</taxon>
        <taxon>Rhizobiaceae</taxon>
        <taxon>Rhizobium/Agrobacterium group</taxon>
        <taxon>Agrobacterium</taxon>
    </lineage>
</organism>
<evidence type="ECO:0000313" key="5">
    <source>
        <dbReference type="Proteomes" id="UP000187891"/>
    </source>
</evidence>
<dbReference type="GO" id="GO:0052621">
    <property type="term" value="F:diguanylate cyclase activity"/>
    <property type="evidence" value="ECO:0007669"/>
    <property type="project" value="UniProtKB-EC"/>
</dbReference>
<keyword evidence="4" id="KW-0548">Nucleotidyltransferase</keyword>
<dbReference type="CDD" id="cd01949">
    <property type="entry name" value="GGDEF"/>
    <property type="match status" value="1"/>
</dbReference>
<keyword evidence="2" id="KW-1133">Transmembrane helix</keyword>
<keyword evidence="2" id="KW-0472">Membrane</keyword>
<dbReference type="InterPro" id="IPR029787">
    <property type="entry name" value="Nucleotide_cyclase"/>
</dbReference>
<feature type="transmembrane region" description="Helical" evidence="2">
    <location>
        <begin position="37"/>
        <end position="54"/>
    </location>
</feature>
<evidence type="ECO:0000256" key="2">
    <source>
        <dbReference type="SAM" id="Phobius"/>
    </source>
</evidence>
<dbReference type="NCBIfam" id="TIGR00254">
    <property type="entry name" value="GGDEF"/>
    <property type="match status" value="1"/>
</dbReference>
<dbReference type="STRING" id="1907666.DSM25559_3640"/>
<feature type="transmembrane region" description="Helical" evidence="2">
    <location>
        <begin position="60"/>
        <end position="80"/>
    </location>
</feature>
<dbReference type="Gene3D" id="3.30.70.270">
    <property type="match status" value="1"/>
</dbReference>
<keyword evidence="2" id="KW-0812">Transmembrane</keyword>